<evidence type="ECO:0000256" key="1">
    <source>
        <dbReference type="SAM" id="SignalP"/>
    </source>
</evidence>
<dbReference type="Proteomes" id="UP000593765">
    <property type="component" value="Chromosome"/>
</dbReference>
<dbReference type="EMBL" id="CP063458">
    <property type="protein sequence ID" value="QOV87553.1"/>
    <property type="molecule type" value="Genomic_DNA"/>
</dbReference>
<dbReference type="AlphaFoldDB" id="A0A7M2WQ76"/>
<evidence type="ECO:0000259" key="2">
    <source>
        <dbReference type="PROSITE" id="PS51841"/>
    </source>
</evidence>
<evidence type="ECO:0000313" key="4">
    <source>
        <dbReference type="Proteomes" id="UP000593765"/>
    </source>
</evidence>
<dbReference type="Pfam" id="PF00932">
    <property type="entry name" value="LTD"/>
    <property type="match status" value="1"/>
</dbReference>
<dbReference type="InterPro" id="IPR036415">
    <property type="entry name" value="Lamin_tail_dom_sf"/>
</dbReference>
<organism evidence="3 4">
    <name type="scientific">Humisphaera borealis</name>
    <dbReference type="NCBI Taxonomy" id="2807512"/>
    <lineage>
        <taxon>Bacteria</taxon>
        <taxon>Pseudomonadati</taxon>
        <taxon>Planctomycetota</taxon>
        <taxon>Phycisphaerae</taxon>
        <taxon>Tepidisphaerales</taxon>
        <taxon>Tepidisphaeraceae</taxon>
        <taxon>Humisphaera</taxon>
    </lineage>
</organism>
<sequence length="507" mass="51906">MHRICRSSLLLGVGIIAVGSASSASAQVVINEFVYDDGGTDDREFVELFNRGTSALDISGWKIGGQDVVGTNTTFTIPGAIGSGTHLIPAKGFFVVGASTIPNLNLAFSQSSGTTISSFENDAETLELRNNGVLVDAVLFEANKGTATATIGFGTLPADVITAVGGGIYGNHQTNDLATAGLATSSLSRFVDGVTRSSNGRDFGLRTATPGASNTTAGITTFYNAPNVDSIANDAEVTGFAYSFSAPKAITPGTISAFNPNVIAAPPTGTKAIVAWDSTGGGNGVALSQTMKGQGGFKISAFFDTTPLPVSTNTTGTPFRGSEITQYGVMGSADALTNLTDVSGQVGVGTGLSANGATGVLWLYEKVGPAVAGGAISEKLILVDAKNGGNSNSATTSTEFPFTWTVLATVDVSGLPSGWYDLGITVNPDGSGSAVFNDQTFTFTTDANLDGTFYVGYRENTQSGSIAVPSYVRPPTWATVPEPASLSALGVLGLLLGRRTRRRARTS</sequence>
<gene>
    <name evidence="3" type="ORF">IPV69_14775</name>
</gene>
<accession>A0A7M2WQ76</accession>
<feature type="domain" description="LTD" evidence="2">
    <location>
        <begin position="22"/>
        <end position="155"/>
    </location>
</feature>
<reference evidence="3 4" key="1">
    <citation type="submission" date="2020-10" db="EMBL/GenBank/DDBJ databases">
        <title>Wide distribution of Phycisphaera-like planctomycetes from WD2101 soil group in peatlands and genome analysis of the first cultivated representative.</title>
        <authorList>
            <person name="Dedysh S.N."/>
            <person name="Beletsky A.V."/>
            <person name="Ivanova A."/>
            <person name="Kulichevskaya I.S."/>
            <person name="Suzina N.E."/>
            <person name="Philippov D.A."/>
            <person name="Rakitin A.L."/>
            <person name="Mardanov A.V."/>
            <person name="Ravin N.V."/>
        </authorList>
    </citation>
    <scope>NUCLEOTIDE SEQUENCE [LARGE SCALE GENOMIC DNA]</scope>
    <source>
        <strain evidence="3 4">M1803</strain>
    </source>
</reference>
<dbReference type="SUPFAM" id="SSF74853">
    <property type="entry name" value="Lamin A/C globular tail domain"/>
    <property type="match status" value="1"/>
</dbReference>
<dbReference type="InterPro" id="IPR001322">
    <property type="entry name" value="Lamin_tail_dom"/>
</dbReference>
<name>A0A7M2WQ76_9BACT</name>
<keyword evidence="1" id="KW-0732">Signal</keyword>
<dbReference type="RefSeq" id="WP_206290458.1">
    <property type="nucleotide sequence ID" value="NZ_CP063458.1"/>
</dbReference>
<feature type="chain" id="PRO_5034752486" evidence="1">
    <location>
        <begin position="27"/>
        <end position="507"/>
    </location>
</feature>
<dbReference type="Gene3D" id="2.60.40.1260">
    <property type="entry name" value="Lamin Tail domain"/>
    <property type="match status" value="1"/>
</dbReference>
<dbReference type="KEGG" id="hbs:IPV69_14775"/>
<evidence type="ECO:0000313" key="3">
    <source>
        <dbReference type="EMBL" id="QOV87553.1"/>
    </source>
</evidence>
<protein>
    <submittedName>
        <fullName evidence="3">Lamin tail domain-containing protein</fullName>
    </submittedName>
</protein>
<dbReference type="PROSITE" id="PS51841">
    <property type="entry name" value="LTD"/>
    <property type="match status" value="1"/>
</dbReference>
<keyword evidence="4" id="KW-1185">Reference proteome</keyword>
<feature type="signal peptide" evidence="1">
    <location>
        <begin position="1"/>
        <end position="26"/>
    </location>
</feature>
<proteinExistence type="predicted"/>